<name>A0A3B0PM25_MYCSY</name>
<evidence type="ECO:0000313" key="2">
    <source>
        <dbReference type="EMBL" id="SYV92526.1"/>
    </source>
</evidence>
<evidence type="ECO:0000313" key="3">
    <source>
        <dbReference type="Proteomes" id="UP000259328"/>
    </source>
</evidence>
<dbReference type="EMBL" id="LS991953">
    <property type="protein sequence ID" value="SYV92526.1"/>
    <property type="molecule type" value="Genomic_DNA"/>
</dbReference>
<proteinExistence type="predicted"/>
<feature type="compositionally biased region" description="Basic and acidic residues" evidence="1">
    <location>
        <begin position="22"/>
        <end position="31"/>
    </location>
</feature>
<sequence length="31" mass="3461">MLLPKINAIQEESPASQTSNTKESKTQENEN</sequence>
<evidence type="ECO:0000256" key="1">
    <source>
        <dbReference type="SAM" id="MobiDB-lite"/>
    </source>
</evidence>
<organism evidence="2 3">
    <name type="scientific">Mycoplasmopsis synoviae</name>
    <name type="common">Mycoplasma synoviae</name>
    <dbReference type="NCBI Taxonomy" id="2109"/>
    <lineage>
        <taxon>Bacteria</taxon>
        <taxon>Bacillati</taxon>
        <taxon>Mycoplasmatota</taxon>
        <taxon>Mycoplasmoidales</taxon>
        <taxon>Metamycoplasmataceae</taxon>
        <taxon>Mycoplasmopsis</taxon>
    </lineage>
</organism>
<reference evidence="3" key="1">
    <citation type="submission" date="2018-06" db="EMBL/GenBank/DDBJ databases">
        <authorList>
            <consortium name="Pathogen Informatics"/>
        </authorList>
    </citation>
    <scope>NUCLEOTIDE SEQUENCE [LARGE SCALE GENOMIC DNA]</scope>
    <source>
        <strain evidence="3">NCTC10124</strain>
    </source>
</reference>
<dbReference type="Proteomes" id="UP000259328">
    <property type="component" value="Chromosome"/>
</dbReference>
<feature type="region of interest" description="Disordered" evidence="1">
    <location>
        <begin position="1"/>
        <end position="31"/>
    </location>
</feature>
<accession>A0A3B0PM25</accession>
<gene>
    <name evidence="2" type="ORF">NCTC10124_00250</name>
</gene>
<protein>
    <submittedName>
        <fullName evidence="2">Uncharacterized protein</fullName>
    </submittedName>
</protein>
<dbReference type="AlphaFoldDB" id="A0A3B0PM25"/>